<name>A0A517YZG3_9BACT</name>
<dbReference type="EMBL" id="CP036425">
    <property type="protein sequence ID" value="QDU35615.1"/>
    <property type="molecule type" value="Genomic_DNA"/>
</dbReference>
<reference evidence="1 2" key="1">
    <citation type="submission" date="2019-02" db="EMBL/GenBank/DDBJ databases">
        <title>Deep-cultivation of Planctomycetes and their phenomic and genomic characterization uncovers novel biology.</title>
        <authorList>
            <person name="Wiegand S."/>
            <person name="Jogler M."/>
            <person name="Boedeker C."/>
            <person name="Pinto D."/>
            <person name="Vollmers J."/>
            <person name="Rivas-Marin E."/>
            <person name="Kohn T."/>
            <person name="Peeters S.H."/>
            <person name="Heuer A."/>
            <person name="Rast P."/>
            <person name="Oberbeckmann S."/>
            <person name="Bunk B."/>
            <person name="Jeske O."/>
            <person name="Meyerdierks A."/>
            <person name="Storesund J.E."/>
            <person name="Kallscheuer N."/>
            <person name="Luecker S."/>
            <person name="Lage O.M."/>
            <person name="Pohl T."/>
            <person name="Merkel B.J."/>
            <person name="Hornburger P."/>
            <person name="Mueller R.-W."/>
            <person name="Bruemmer F."/>
            <person name="Labrenz M."/>
            <person name="Spormann A.M."/>
            <person name="Op den Camp H."/>
            <person name="Overmann J."/>
            <person name="Amann R."/>
            <person name="Jetten M.S.M."/>
            <person name="Mascher T."/>
            <person name="Medema M.H."/>
            <person name="Devos D.P."/>
            <person name="Kaster A.-K."/>
            <person name="Ovreas L."/>
            <person name="Rohde M."/>
            <person name="Galperin M.Y."/>
            <person name="Jogler C."/>
        </authorList>
    </citation>
    <scope>NUCLEOTIDE SEQUENCE [LARGE SCALE GENOMIC DNA]</scope>
    <source>
        <strain evidence="1 2">KS4</strain>
    </source>
</reference>
<dbReference type="KEGG" id="pcor:KS4_36980"/>
<dbReference type="AlphaFoldDB" id="A0A517YZG3"/>
<gene>
    <name evidence="1" type="ORF">KS4_36980</name>
</gene>
<evidence type="ECO:0000313" key="1">
    <source>
        <dbReference type="EMBL" id="QDU35615.1"/>
    </source>
</evidence>
<protein>
    <submittedName>
        <fullName evidence="1">Uncharacterized protein</fullName>
    </submittedName>
</protein>
<dbReference type="RefSeq" id="WP_145081241.1">
    <property type="nucleotide sequence ID" value="NZ_CP036425.1"/>
</dbReference>
<evidence type="ECO:0000313" key="2">
    <source>
        <dbReference type="Proteomes" id="UP000317369"/>
    </source>
</evidence>
<accession>A0A517YZG3</accession>
<organism evidence="1 2">
    <name type="scientific">Poriferisphaera corsica</name>
    <dbReference type="NCBI Taxonomy" id="2528020"/>
    <lineage>
        <taxon>Bacteria</taxon>
        <taxon>Pseudomonadati</taxon>
        <taxon>Planctomycetota</taxon>
        <taxon>Phycisphaerae</taxon>
        <taxon>Phycisphaerales</taxon>
        <taxon>Phycisphaeraceae</taxon>
        <taxon>Poriferisphaera</taxon>
    </lineage>
</organism>
<proteinExistence type="predicted"/>
<keyword evidence="2" id="KW-1185">Reference proteome</keyword>
<sequence length="115" mass="12998">MNVAIPMSSGRFAGCIKDADRLVIYRVNRQSKAVCTINIVRTNDPACLSCNDLLKKFSVNEVILQKSHCEKCLHEFDDQINLITTNATGYPEQIVTRYLYHPEQFDQLEVTCTAG</sequence>
<dbReference type="Proteomes" id="UP000317369">
    <property type="component" value="Chromosome"/>
</dbReference>